<dbReference type="SUPFAM" id="SSF89155">
    <property type="entry name" value="TorD-like"/>
    <property type="match status" value="1"/>
</dbReference>
<sequence length="198" mass="23114">MMQFEREERQFVYTWLSNLLGKELSESQLVQYQQGAFDDFFAFLSEQGFQSQVAVIQQELQRLKTLDFAHLELAADYTQLFLLDGAVSALPYASVYLPEADLESHFAFLEALLVRFQLQINRDKPEPSDHLCVYLELLAQLAEAEDWATYQHFIQDYFLPWLLMFNDKVQRVKISTALYQQVIVLLILLLQAEMKSSL</sequence>
<dbReference type="PANTHER" id="PTHR34227">
    <property type="entry name" value="CHAPERONE PROTEIN YCDY"/>
    <property type="match status" value="1"/>
</dbReference>
<dbReference type="NCBIfam" id="NF003442">
    <property type="entry name" value="PRK04976.1"/>
    <property type="match status" value="1"/>
</dbReference>
<comment type="subcellular location">
    <subcellularLocation>
        <location evidence="3">Cytoplasm</location>
    </subcellularLocation>
</comment>
<dbReference type="InterPro" id="IPR050289">
    <property type="entry name" value="TorD/DmsD_chaperones"/>
</dbReference>
<gene>
    <name evidence="4" type="primary">torD2</name>
    <name evidence="3" type="synonym">torD</name>
    <name evidence="4" type="ORF">HMPREF0621_1916</name>
</gene>
<proteinExistence type="inferred from homology"/>
<evidence type="ECO:0000313" key="5">
    <source>
        <dbReference type="Proteomes" id="UP000005519"/>
    </source>
</evidence>
<dbReference type="EMBL" id="ACZR01000019">
    <property type="protein sequence ID" value="EEX49561.1"/>
    <property type="molecule type" value="Genomic_DNA"/>
</dbReference>
<keyword evidence="2 3" id="KW-0143">Chaperone</keyword>
<dbReference type="HAMAP" id="MF_01150">
    <property type="entry name" value="TorD"/>
    <property type="match status" value="1"/>
</dbReference>
<dbReference type="Pfam" id="PF02613">
    <property type="entry name" value="Nitrate_red_del"/>
    <property type="match status" value="1"/>
</dbReference>
<keyword evidence="1 3" id="KW-0963">Cytoplasm</keyword>
<dbReference type="GO" id="GO:0005737">
    <property type="term" value="C:cytoplasm"/>
    <property type="evidence" value="ECO:0007669"/>
    <property type="project" value="UniProtKB-SubCell"/>
</dbReference>
<dbReference type="GO" id="GO:0051259">
    <property type="term" value="P:protein complex oligomerization"/>
    <property type="evidence" value="ECO:0007669"/>
    <property type="project" value="InterPro"/>
</dbReference>
<dbReference type="HOGENOM" id="CLU_077650_4_0_6"/>
<dbReference type="GO" id="GO:0006457">
    <property type="term" value="P:protein folding"/>
    <property type="evidence" value="ECO:0007669"/>
    <property type="project" value="UniProtKB-UniRule"/>
</dbReference>
<dbReference type="PANTHER" id="PTHR34227:SF11">
    <property type="entry name" value="CHAPERONE PROTEIN TORD"/>
    <property type="match status" value="1"/>
</dbReference>
<comment type="caution">
    <text evidence="4">The sequence shown here is derived from an EMBL/GenBank/DDBJ whole genome shotgun (WGS) entry which is preliminary data.</text>
</comment>
<dbReference type="InterPro" id="IPR023069">
    <property type="entry name" value="Chaperone_TorD"/>
</dbReference>
<comment type="similarity">
    <text evidence="3">Belongs to the TorD/DmsD family. TorD subfamily.</text>
</comment>
<evidence type="ECO:0000256" key="3">
    <source>
        <dbReference type="HAMAP-Rule" id="MF_01150"/>
    </source>
</evidence>
<evidence type="ECO:0000256" key="1">
    <source>
        <dbReference type="ARBA" id="ARBA00022490"/>
    </source>
</evidence>
<dbReference type="InterPro" id="IPR020945">
    <property type="entry name" value="DMSO/NO3_reduct_chaperone"/>
</dbReference>
<dbReference type="AlphaFoldDB" id="C9PSE2"/>
<dbReference type="InterPro" id="IPR036386">
    <property type="entry name" value="HscB_C_sf"/>
</dbReference>
<comment type="function">
    <text evidence="3">Involved in the biogenesis of TorA. Acts on TorA before the insertion of the molybdenum cofactor and, as a result, probably favors a conformation of the apoenzyme that is competent for acquiring the cofactor.</text>
</comment>
<reference evidence="4 5" key="1">
    <citation type="submission" date="2009-10" db="EMBL/GenBank/DDBJ databases">
        <authorList>
            <person name="Muzny D."/>
            <person name="Qin X."/>
            <person name="Deng J."/>
            <person name="Jiang H."/>
            <person name="Liu Y."/>
            <person name="Qu J."/>
            <person name="Song X.-Z."/>
            <person name="Zhang L."/>
            <person name="Thornton R."/>
            <person name="Coyle M."/>
            <person name="Francisco L."/>
            <person name="Jackson L."/>
            <person name="Javaid M."/>
            <person name="Korchina V."/>
            <person name="Kovar C."/>
            <person name="Mata R."/>
            <person name="Mathew T."/>
            <person name="Ngo R."/>
            <person name="Nguyen L."/>
            <person name="Nguyen N."/>
            <person name="Okwuonu G."/>
            <person name="Ongeri F."/>
            <person name="Pham C."/>
            <person name="Simmons D."/>
            <person name="Wilczek-Boney K."/>
            <person name="Hale W."/>
            <person name="Jakkamsetti A."/>
            <person name="Pham P."/>
            <person name="Ruth R."/>
            <person name="San Lucas F."/>
            <person name="Warren J."/>
            <person name="Zhang J."/>
            <person name="Zhao Z."/>
            <person name="Zhou C."/>
            <person name="Zhu D."/>
            <person name="Lee S."/>
            <person name="Bess C."/>
            <person name="Blankenburg K."/>
            <person name="Forbes L."/>
            <person name="Fu Q."/>
            <person name="Gubbala S."/>
            <person name="Hirani K."/>
            <person name="Jayaseelan J.C."/>
            <person name="Lara F."/>
            <person name="Munidasa M."/>
            <person name="Palculict T."/>
            <person name="Patil S."/>
            <person name="Pu L.-L."/>
            <person name="Saada N."/>
            <person name="Tang L."/>
            <person name="Weissenberger G."/>
            <person name="Zhu Y."/>
            <person name="Hemphill L."/>
            <person name="Shang Y."/>
            <person name="Youmans B."/>
            <person name="Ayvaz T."/>
            <person name="Ross M."/>
            <person name="Santibanez J."/>
            <person name="Aqrawi P."/>
            <person name="Gross S."/>
            <person name="Joshi V."/>
            <person name="Fowler G."/>
            <person name="Nazareth L."/>
            <person name="Reid J."/>
            <person name="Worley K."/>
            <person name="Petrosino J."/>
            <person name="Highlander S."/>
            <person name="Gibbs R."/>
        </authorList>
    </citation>
    <scope>NUCLEOTIDE SEQUENCE [LARGE SCALE GENOMIC DNA]</scope>
    <source>
        <strain evidence="4 5">ATCC 43325</strain>
    </source>
</reference>
<dbReference type="RefSeq" id="WP_005764166.1">
    <property type="nucleotide sequence ID" value="NZ_GG704812.1"/>
</dbReference>
<organism evidence="4 5">
    <name type="scientific">Pasteurella dagmatis ATCC 43325</name>
    <dbReference type="NCBI Taxonomy" id="667128"/>
    <lineage>
        <taxon>Bacteria</taxon>
        <taxon>Pseudomonadati</taxon>
        <taxon>Pseudomonadota</taxon>
        <taxon>Gammaproteobacteria</taxon>
        <taxon>Pasteurellales</taxon>
        <taxon>Pasteurellaceae</taxon>
        <taxon>Pasteurella</taxon>
    </lineage>
</organism>
<protein>
    <recommendedName>
        <fullName evidence="3">Chaperone protein TorD</fullName>
    </recommendedName>
</protein>
<accession>C9PSE2</accession>
<evidence type="ECO:0000256" key="2">
    <source>
        <dbReference type="ARBA" id="ARBA00023186"/>
    </source>
</evidence>
<name>C9PSE2_9PAST</name>
<keyword evidence="5" id="KW-1185">Reference proteome</keyword>
<dbReference type="Proteomes" id="UP000005519">
    <property type="component" value="Unassembled WGS sequence"/>
</dbReference>
<dbReference type="InterPro" id="IPR036411">
    <property type="entry name" value="TorD-like_sf"/>
</dbReference>
<dbReference type="STRING" id="667128.HMPREF0621_1916"/>
<evidence type="ECO:0000313" key="4">
    <source>
        <dbReference type="EMBL" id="EEX49561.1"/>
    </source>
</evidence>
<dbReference type="Gene3D" id="1.20.120.1820">
    <property type="match status" value="1"/>
</dbReference>
<dbReference type="Gene3D" id="1.20.1280.20">
    <property type="entry name" value="HscB, C-terminal domain"/>
    <property type="match status" value="1"/>
</dbReference>